<dbReference type="AlphaFoldDB" id="A0A4S4EFE4"/>
<evidence type="ECO:0000256" key="1">
    <source>
        <dbReference type="ARBA" id="ARBA00006993"/>
    </source>
</evidence>
<protein>
    <submittedName>
        <fullName evidence="3">Uncharacterized protein</fullName>
    </submittedName>
</protein>
<feature type="transmembrane region" description="Helical" evidence="2">
    <location>
        <begin position="27"/>
        <end position="50"/>
    </location>
</feature>
<dbReference type="GO" id="GO:0071933">
    <property type="term" value="F:Arp2/3 complex binding"/>
    <property type="evidence" value="ECO:0007669"/>
    <property type="project" value="TreeGrafter"/>
</dbReference>
<dbReference type="InterPro" id="IPR028288">
    <property type="entry name" value="SCAR/WAVE_fam"/>
</dbReference>
<dbReference type="GO" id="GO:0005856">
    <property type="term" value="C:cytoskeleton"/>
    <property type="evidence" value="ECO:0007669"/>
    <property type="project" value="InterPro"/>
</dbReference>
<keyword evidence="2" id="KW-1133">Transmembrane helix</keyword>
<keyword evidence="4" id="KW-1185">Reference proteome</keyword>
<evidence type="ECO:0000313" key="4">
    <source>
        <dbReference type="Proteomes" id="UP000306102"/>
    </source>
</evidence>
<dbReference type="GO" id="GO:0034237">
    <property type="term" value="F:protein kinase A regulatory subunit binding"/>
    <property type="evidence" value="ECO:0007669"/>
    <property type="project" value="TreeGrafter"/>
</dbReference>
<dbReference type="EMBL" id="SDRB02004922">
    <property type="protein sequence ID" value="THG15131.1"/>
    <property type="molecule type" value="Genomic_DNA"/>
</dbReference>
<proteinExistence type="inferred from homology"/>
<keyword evidence="2" id="KW-0812">Transmembrane</keyword>
<dbReference type="STRING" id="542762.A0A4S4EFE4"/>
<gene>
    <name evidence="3" type="ORF">TEA_005491</name>
</gene>
<accession>A0A4S4EFE4</accession>
<reference evidence="3 4" key="1">
    <citation type="journal article" date="2018" name="Proc. Natl. Acad. Sci. U.S.A.">
        <title>Draft genome sequence of Camellia sinensis var. sinensis provides insights into the evolution of the tea genome and tea quality.</title>
        <authorList>
            <person name="Wei C."/>
            <person name="Yang H."/>
            <person name="Wang S."/>
            <person name="Zhao J."/>
            <person name="Liu C."/>
            <person name="Gao L."/>
            <person name="Xia E."/>
            <person name="Lu Y."/>
            <person name="Tai Y."/>
            <person name="She G."/>
            <person name="Sun J."/>
            <person name="Cao H."/>
            <person name="Tong W."/>
            <person name="Gao Q."/>
            <person name="Li Y."/>
            <person name="Deng W."/>
            <person name="Jiang X."/>
            <person name="Wang W."/>
            <person name="Chen Q."/>
            <person name="Zhang S."/>
            <person name="Li H."/>
            <person name="Wu J."/>
            <person name="Wang P."/>
            <person name="Li P."/>
            <person name="Shi C."/>
            <person name="Zheng F."/>
            <person name="Jian J."/>
            <person name="Huang B."/>
            <person name="Shan D."/>
            <person name="Shi M."/>
            <person name="Fang C."/>
            <person name="Yue Y."/>
            <person name="Li F."/>
            <person name="Li D."/>
            <person name="Wei S."/>
            <person name="Han B."/>
            <person name="Jiang C."/>
            <person name="Yin Y."/>
            <person name="Xia T."/>
            <person name="Zhang Z."/>
            <person name="Bennetzen J.L."/>
            <person name="Zhao S."/>
            <person name="Wan X."/>
        </authorList>
    </citation>
    <scope>NUCLEOTIDE SEQUENCE [LARGE SCALE GENOMIC DNA]</scope>
    <source>
        <strain evidence="4">cv. Shuchazao</strain>
        <tissue evidence="3">Leaf</tissue>
    </source>
</reference>
<dbReference type="GO" id="GO:0030036">
    <property type="term" value="P:actin cytoskeleton organization"/>
    <property type="evidence" value="ECO:0007669"/>
    <property type="project" value="InterPro"/>
</dbReference>
<evidence type="ECO:0000256" key="2">
    <source>
        <dbReference type="SAM" id="Phobius"/>
    </source>
</evidence>
<organism evidence="3 4">
    <name type="scientific">Camellia sinensis var. sinensis</name>
    <name type="common">China tea</name>
    <dbReference type="NCBI Taxonomy" id="542762"/>
    <lineage>
        <taxon>Eukaryota</taxon>
        <taxon>Viridiplantae</taxon>
        <taxon>Streptophyta</taxon>
        <taxon>Embryophyta</taxon>
        <taxon>Tracheophyta</taxon>
        <taxon>Spermatophyta</taxon>
        <taxon>Magnoliopsida</taxon>
        <taxon>eudicotyledons</taxon>
        <taxon>Gunneridae</taxon>
        <taxon>Pentapetalae</taxon>
        <taxon>asterids</taxon>
        <taxon>Ericales</taxon>
        <taxon>Theaceae</taxon>
        <taxon>Camellia</taxon>
    </lineage>
</organism>
<dbReference type="PANTHER" id="PTHR12902">
    <property type="entry name" value="WASP-1"/>
    <property type="match status" value="1"/>
</dbReference>
<dbReference type="PANTHER" id="PTHR12902:SF33">
    <property type="entry name" value="PROTEIN SCAR3"/>
    <property type="match status" value="1"/>
</dbReference>
<dbReference type="Proteomes" id="UP000306102">
    <property type="component" value="Unassembled WGS sequence"/>
</dbReference>
<dbReference type="GO" id="GO:2000601">
    <property type="term" value="P:positive regulation of Arp2/3 complex-mediated actin nucleation"/>
    <property type="evidence" value="ECO:0007669"/>
    <property type="project" value="TreeGrafter"/>
</dbReference>
<comment type="similarity">
    <text evidence="1">Belongs to the SCAR/WAVE family.</text>
</comment>
<dbReference type="Gene3D" id="1.20.5.340">
    <property type="match status" value="1"/>
</dbReference>
<name>A0A4S4EFE4_CAMSN</name>
<sequence length="163" mass="18374">MLGIVVAAYDRSGCLFRDVTASLVANLGTFLILFLLNFIIGILILFHFIYGYRTHESVDRITGNKFLRFAAEDFHGLQEQVMSTSSRSHKMVVRVQHIEAALAPLEVIIGILISKMSKITLFTVTCQTLLWIPMKNVVIHHVFKCNPLEYAMISSHIDIGAYC</sequence>
<comment type="caution">
    <text evidence="3">The sequence shown here is derived from an EMBL/GenBank/DDBJ whole genome shotgun (WGS) entry which is preliminary data.</text>
</comment>
<evidence type="ECO:0000313" key="3">
    <source>
        <dbReference type="EMBL" id="THG15131.1"/>
    </source>
</evidence>
<keyword evidence="2" id="KW-0472">Membrane</keyword>